<comment type="caution">
    <text evidence="2">The sequence shown here is derived from an EMBL/GenBank/DDBJ whole genome shotgun (WGS) entry which is preliminary data.</text>
</comment>
<evidence type="ECO:0000256" key="1">
    <source>
        <dbReference type="SAM" id="Phobius"/>
    </source>
</evidence>
<organism evidence="2 3">
    <name type="scientific">Deinococcus marmoris</name>
    <dbReference type="NCBI Taxonomy" id="249408"/>
    <lineage>
        <taxon>Bacteria</taxon>
        <taxon>Thermotogati</taxon>
        <taxon>Deinococcota</taxon>
        <taxon>Deinococci</taxon>
        <taxon>Deinococcales</taxon>
        <taxon>Deinococcaceae</taxon>
        <taxon>Deinococcus</taxon>
    </lineage>
</organism>
<dbReference type="EMBL" id="MSTI01000158">
    <property type="protein sequence ID" value="OLV15932.1"/>
    <property type="molecule type" value="Genomic_DNA"/>
</dbReference>
<feature type="transmembrane region" description="Helical" evidence="1">
    <location>
        <begin position="63"/>
        <end position="81"/>
    </location>
</feature>
<reference evidence="2 3" key="1">
    <citation type="submission" date="2017-01" db="EMBL/GenBank/DDBJ databases">
        <title>Genome Analysis of Deinococcus marmoris KOPRI26562.</title>
        <authorList>
            <person name="Kim J.H."/>
            <person name="Oh H.-M."/>
        </authorList>
    </citation>
    <scope>NUCLEOTIDE SEQUENCE [LARGE SCALE GENOMIC DNA]</scope>
    <source>
        <strain evidence="2 3">KOPRI26562</strain>
    </source>
</reference>
<accession>A0A1U7NSN4</accession>
<keyword evidence="1" id="KW-0472">Membrane</keyword>
<evidence type="ECO:0000313" key="2">
    <source>
        <dbReference type="EMBL" id="OLV15932.1"/>
    </source>
</evidence>
<name>A0A1U7NSN4_9DEIO</name>
<dbReference type="Proteomes" id="UP000186607">
    <property type="component" value="Unassembled WGS sequence"/>
</dbReference>
<keyword evidence="1" id="KW-1133">Transmembrane helix</keyword>
<feature type="transmembrane region" description="Helical" evidence="1">
    <location>
        <begin position="112"/>
        <end position="133"/>
    </location>
</feature>
<evidence type="ECO:0000313" key="3">
    <source>
        <dbReference type="Proteomes" id="UP000186607"/>
    </source>
</evidence>
<keyword evidence="1" id="KW-0812">Transmembrane</keyword>
<sequence>MAGLMLAPLVLAGLGLTHPHHLRADTATHWTAMHLALMPVFPLLGVNLWWLLSGVSGHTLSGVLAWVARVLAFVYIVYYGALDVLAGVGTGRLTLQGQDASAIRLLFAEGNALAAVGVWAFLGASLLTCGLLMVRHGVRLWPGAVLLMLSSVSFLSSHIYAPYGVLTMLVMGLGMALLFGLQSPPKQPGLPAQE</sequence>
<feature type="transmembrane region" description="Helical" evidence="1">
    <location>
        <begin position="163"/>
        <end position="181"/>
    </location>
</feature>
<gene>
    <name evidence="2" type="ORF">BOO71_0013549</name>
</gene>
<feature type="transmembrane region" description="Helical" evidence="1">
    <location>
        <begin position="34"/>
        <end position="51"/>
    </location>
</feature>
<keyword evidence="3" id="KW-1185">Reference proteome</keyword>
<dbReference type="eggNOG" id="ENOG5032VEG">
    <property type="taxonomic scope" value="Bacteria"/>
</dbReference>
<proteinExistence type="predicted"/>
<protein>
    <submittedName>
        <fullName evidence="2">Uncharacterized protein</fullName>
    </submittedName>
</protein>
<dbReference type="AlphaFoldDB" id="A0A1U7NSN4"/>